<evidence type="ECO:0000313" key="2">
    <source>
        <dbReference type="Proteomes" id="UP001162992"/>
    </source>
</evidence>
<evidence type="ECO:0000313" key="1">
    <source>
        <dbReference type="EMBL" id="KAJ7531610.1"/>
    </source>
</evidence>
<name>A0ACC2BPD8_DIPCM</name>
<keyword evidence="2" id="KW-1185">Reference proteome</keyword>
<sequence length="753" mass="84212">MMIRQQPLLNRFWNLRICVFTSCANLCFHHLGQKFYAASDTKTWAAELAAHAKHGDEDKVIKSYETMRQLGAQPDEYIYITVLKACARKTALMQGRRIHAHIVESGHQSNVYVCSSLLHMYAKCGSLREAHHILISLPERDVVSWNAILAGFGEQGLAQHSVELFREMQQEGIKPNSVTFVSLLKACNHIKHLDQGRFVHSQIRQLGFESDVTVANALIHMYAKCGELDEATQVFQNLTKKDVVSWNTIIAGNMRQGHAHRALSIFEKMEKEGFIPNSITFVSVLRSCGVLLAIDKGKKLHAQVRKNGLESNIFVGSILVDMYARCGDLSEARRVFNRLQRKNVVAWNAMIAGYANHGLGHHALELFKDLQTNGIKPNGVTFGSILKACGSIAAIDQGKWIHSQVIEHGLESDMLVGSALVDMYAKCGDVDKAHQVFDSLPGRDIVSWSALIGGYAQHGLGQEALQVFESMQQEGLKPNDITLVSVLCACSHANLFDDGFRIFQSMFEDVGIAPKMEHYTCIIDLLGRAGNLEEAEDLILKMPVEADAAVWMSMLRACRTQNNVEVGRRSFESLLKLEPSNAAAHVLMSNIYAALGMWKEKADIRNKMLSAGWIMVHPGVTWIEFNNQIHTFVVQDKVHPQKKEIYEMGSALKETIKVTQGYEPDLSCVLDDMPDTEKEEQLWAHSEKLALSFGLINIPAGVPIRLVKNSRICSDCHTATKMIAKVTGREIIERDAKRFHHFKDGVCSCGDYW</sequence>
<dbReference type="Proteomes" id="UP001162992">
    <property type="component" value="Chromosome 14"/>
</dbReference>
<accession>A0ACC2BPD8</accession>
<dbReference type="EMBL" id="CM055105">
    <property type="protein sequence ID" value="KAJ7531610.1"/>
    <property type="molecule type" value="Genomic_DNA"/>
</dbReference>
<protein>
    <submittedName>
        <fullName evidence="1">Uncharacterized protein</fullName>
    </submittedName>
</protein>
<organism evidence="1 2">
    <name type="scientific">Diphasiastrum complanatum</name>
    <name type="common">Issler's clubmoss</name>
    <name type="synonym">Lycopodium complanatum</name>
    <dbReference type="NCBI Taxonomy" id="34168"/>
    <lineage>
        <taxon>Eukaryota</taxon>
        <taxon>Viridiplantae</taxon>
        <taxon>Streptophyta</taxon>
        <taxon>Embryophyta</taxon>
        <taxon>Tracheophyta</taxon>
        <taxon>Lycopodiopsida</taxon>
        <taxon>Lycopodiales</taxon>
        <taxon>Lycopodiaceae</taxon>
        <taxon>Lycopodioideae</taxon>
        <taxon>Diphasiastrum</taxon>
    </lineage>
</organism>
<reference evidence="2" key="1">
    <citation type="journal article" date="2024" name="Proc. Natl. Acad. Sci. U.S.A.">
        <title>Extraordinary preservation of gene collinearity over three hundred million years revealed in homosporous lycophytes.</title>
        <authorList>
            <person name="Li C."/>
            <person name="Wickell D."/>
            <person name="Kuo L.Y."/>
            <person name="Chen X."/>
            <person name="Nie B."/>
            <person name="Liao X."/>
            <person name="Peng D."/>
            <person name="Ji J."/>
            <person name="Jenkins J."/>
            <person name="Williams M."/>
            <person name="Shu S."/>
            <person name="Plott C."/>
            <person name="Barry K."/>
            <person name="Rajasekar S."/>
            <person name="Grimwood J."/>
            <person name="Han X."/>
            <person name="Sun S."/>
            <person name="Hou Z."/>
            <person name="He W."/>
            <person name="Dai G."/>
            <person name="Sun C."/>
            <person name="Schmutz J."/>
            <person name="Leebens-Mack J.H."/>
            <person name="Li F.W."/>
            <person name="Wang L."/>
        </authorList>
    </citation>
    <scope>NUCLEOTIDE SEQUENCE [LARGE SCALE GENOMIC DNA]</scope>
    <source>
        <strain evidence="2">cv. PW_Plant_1</strain>
    </source>
</reference>
<proteinExistence type="predicted"/>
<gene>
    <name evidence="1" type="ORF">O6H91_14G050800</name>
</gene>
<comment type="caution">
    <text evidence="1">The sequence shown here is derived from an EMBL/GenBank/DDBJ whole genome shotgun (WGS) entry which is preliminary data.</text>
</comment>